<organism evidence="2 3">
    <name type="scientific">Calderihabitans maritimus</name>
    <dbReference type="NCBI Taxonomy" id="1246530"/>
    <lineage>
        <taxon>Bacteria</taxon>
        <taxon>Bacillati</taxon>
        <taxon>Bacillota</taxon>
        <taxon>Clostridia</taxon>
        <taxon>Neomoorellales</taxon>
        <taxon>Calderihabitantaceae</taxon>
        <taxon>Calderihabitans</taxon>
    </lineage>
</organism>
<keyword evidence="3" id="KW-1185">Reference proteome</keyword>
<reference evidence="3" key="1">
    <citation type="journal article" date="2017" name="Appl. Environ. Microbiol.">
        <title>Genomic analysis of Calderihabitans maritimus KKC1, a thermophilic hydrogenogenic carboxydotrophic bacterium isolated from marine sediment.</title>
        <authorList>
            <person name="Omae K."/>
            <person name="Yoneda Y."/>
            <person name="Fukuyama Y."/>
            <person name="Yoshida T."/>
            <person name="Sako Y."/>
        </authorList>
    </citation>
    <scope>NUCLEOTIDE SEQUENCE [LARGE SCALE GENOMIC DNA]</scope>
    <source>
        <strain evidence="3">KKC1</strain>
    </source>
</reference>
<feature type="transmembrane region" description="Helical" evidence="1">
    <location>
        <begin position="45"/>
        <end position="64"/>
    </location>
</feature>
<dbReference type="Pfam" id="PF09527">
    <property type="entry name" value="ATPase_gene1"/>
    <property type="match status" value="1"/>
</dbReference>
<dbReference type="EMBL" id="BDGJ01000168">
    <property type="protein sequence ID" value="GAW93829.1"/>
    <property type="molecule type" value="Genomic_DNA"/>
</dbReference>
<accession>A0A1Z5HWB7</accession>
<evidence type="ECO:0000256" key="1">
    <source>
        <dbReference type="SAM" id="Phobius"/>
    </source>
</evidence>
<name>A0A1Z5HWB7_9FIRM</name>
<evidence type="ECO:0000313" key="3">
    <source>
        <dbReference type="Proteomes" id="UP000197032"/>
    </source>
</evidence>
<evidence type="ECO:0000313" key="2">
    <source>
        <dbReference type="EMBL" id="GAW93829.1"/>
    </source>
</evidence>
<comment type="caution">
    <text evidence="2">The sequence shown here is derived from an EMBL/GenBank/DDBJ whole genome shotgun (WGS) entry which is preliminary data.</text>
</comment>
<dbReference type="RefSeq" id="WP_088554892.1">
    <property type="nucleotide sequence ID" value="NZ_BDGJ01000168.1"/>
</dbReference>
<protein>
    <recommendedName>
        <fullName evidence="4">F0F1-ATPase subunit</fullName>
    </recommendedName>
</protein>
<dbReference type="InterPro" id="IPR032820">
    <property type="entry name" value="ATPase_put"/>
</dbReference>
<proteinExistence type="predicted"/>
<evidence type="ECO:0008006" key="4">
    <source>
        <dbReference type="Google" id="ProtNLM"/>
    </source>
</evidence>
<sequence>MSEKAWSYVKLFSVAASFGISTAVRIGLGWYAGNYLDQKFQTSPFLMFVGVLLGVGLSFQHLFTQLKVLGRPKRGNGN</sequence>
<feature type="transmembrane region" description="Helical" evidence="1">
    <location>
        <begin position="12"/>
        <end position="33"/>
    </location>
</feature>
<dbReference type="Proteomes" id="UP000197032">
    <property type="component" value="Unassembled WGS sequence"/>
</dbReference>
<keyword evidence="1" id="KW-0472">Membrane</keyword>
<dbReference type="AlphaFoldDB" id="A0A1Z5HWB7"/>
<gene>
    <name evidence="2" type="ORF">KKC1_29560</name>
</gene>
<keyword evidence="1" id="KW-1133">Transmembrane helix</keyword>
<dbReference type="OrthoDB" id="1708087at2"/>
<keyword evidence="1" id="KW-0812">Transmembrane</keyword>